<dbReference type="EMBL" id="AEQV01000250">
    <property type="protein sequence ID" value="EGD07093.1"/>
    <property type="molecule type" value="Genomic_DNA"/>
</dbReference>
<protein>
    <submittedName>
        <fullName evidence="1">Uncharacterized protein</fullName>
    </submittedName>
</protein>
<dbReference type="AlphaFoldDB" id="F0BKA4"/>
<proteinExistence type="predicted"/>
<organism evidence="1 2">
    <name type="scientific">Xanthomonas vesicatoria ATCC 35937</name>
    <dbReference type="NCBI Taxonomy" id="925775"/>
    <lineage>
        <taxon>Bacteria</taxon>
        <taxon>Pseudomonadati</taxon>
        <taxon>Pseudomonadota</taxon>
        <taxon>Gammaproteobacteria</taxon>
        <taxon>Lysobacterales</taxon>
        <taxon>Lysobacteraceae</taxon>
        <taxon>Xanthomonas</taxon>
    </lineage>
</organism>
<sequence length="107" mass="11750">MQAGAIGRQVGAMADPLRVVTAIESFERWSAPWTFFDTVHATPQLTAEDRLLLQQVWSVACDAERWTSSPALDAGAAATESALTTRFAWLPPQACRQLARAASYAWR</sequence>
<evidence type="ECO:0000313" key="1">
    <source>
        <dbReference type="EMBL" id="EGD07093.1"/>
    </source>
</evidence>
<comment type="caution">
    <text evidence="1">The sequence shown here is derived from an EMBL/GenBank/DDBJ whole genome shotgun (WGS) entry which is preliminary data.</text>
</comment>
<accession>F0BKA4</accession>
<dbReference type="Proteomes" id="UP000003299">
    <property type="component" value="Unassembled WGS sequence"/>
</dbReference>
<evidence type="ECO:0000313" key="2">
    <source>
        <dbReference type="Proteomes" id="UP000003299"/>
    </source>
</evidence>
<gene>
    <name evidence="1" type="ORF">XVE_4718</name>
</gene>
<name>F0BKA4_9XANT</name>
<reference evidence="1 2" key="1">
    <citation type="journal article" date="2011" name="BMC Genomics">
        <title>Comparative genomics reveals diversity among xanthomonads infecting tomato and pepper.</title>
        <authorList>
            <person name="Potnis N."/>
            <person name="Krasileva K."/>
            <person name="Chow V."/>
            <person name="Almeida N.F."/>
            <person name="Patil P.B."/>
            <person name="Ryan R.P."/>
            <person name="Sharlach M."/>
            <person name="Behlau F."/>
            <person name="Dow J.M."/>
            <person name="Momol M.T."/>
            <person name="White F.F."/>
            <person name="Preston J.F."/>
            <person name="Vinatzer B.A."/>
            <person name="Koebnik R."/>
            <person name="Setubal J.C."/>
            <person name="Norman D.J."/>
            <person name="Staskawicz B.J."/>
            <person name="Jones J.B."/>
        </authorList>
    </citation>
    <scope>NUCLEOTIDE SEQUENCE [LARGE SCALE GENOMIC DNA]</scope>
    <source>
        <strain evidence="1 2">ATCC 35937</strain>
    </source>
</reference>